<comment type="caution">
    <text evidence="1">The sequence shown here is derived from an EMBL/GenBank/DDBJ whole genome shotgun (WGS) entry which is preliminary data.</text>
</comment>
<name>A0A392TAQ5_9FABA</name>
<dbReference type="Proteomes" id="UP000265520">
    <property type="component" value="Unassembled WGS sequence"/>
</dbReference>
<feature type="non-terminal residue" evidence="1">
    <location>
        <position position="1"/>
    </location>
</feature>
<evidence type="ECO:0000313" key="1">
    <source>
        <dbReference type="EMBL" id="MCI57095.1"/>
    </source>
</evidence>
<keyword evidence="2" id="KW-1185">Reference proteome</keyword>
<reference evidence="1 2" key="1">
    <citation type="journal article" date="2018" name="Front. Plant Sci.">
        <title>Red Clover (Trifolium pratense) and Zigzag Clover (T. medium) - A Picture of Genomic Similarities and Differences.</title>
        <authorList>
            <person name="Dluhosova J."/>
            <person name="Istvanek J."/>
            <person name="Nedelnik J."/>
            <person name="Repkova J."/>
        </authorList>
    </citation>
    <scope>NUCLEOTIDE SEQUENCE [LARGE SCALE GENOMIC DNA]</scope>
    <source>
        <strain evidence="2">cv. 10/8</strain>
        <tissue evidence="1">Leaf</tissue>
    </source>
</reference>
<sequence length="41" mass="4691">VLHPAQHANDRSFPNHPQLRRATRQQHLHDAQLAEAAPFLT</sequence>
<dbReference type="AlphaFoldDB" id="A0A392TAQ5"/>
<dbReference type="EMBL" id="LXQA010523269">
    <property type="protein sequence ID" value="MCI57095.1"/>
    <property type="molecule type" value="Genomic_DNA"/>
</dbReference>
<proteinExistence type="predicted"/>
<organism evidence="1 2">
    <name type="scientific">Trifolium medium</name>
    <dbReference type="NCBI Taxonomy" id="97028"/>
    <lineage>
        <taxon>Eukaryota</taxon>
        <taxon>Viridiplantae</taxon>
        <taxon>Streptophyta</taxon>
        <taxon>Embryophyta</taxon>
        <taxon>Tracheophyta</taxon>
        <taxon>Spermatophyta</taxon>
        <taxon>Magnoliopsida</taxon>
        <taxon>eudicotyledons</taxon>
        <taxon>Gunneridae</taxon>
        <taxon>Pentapetalae</taxon>
        <taxon>rosids</taxon>
        <taxon>fabids</taxon>
        <taxon>Fabales</taxon>
        <taxon>Fabaceae</taxon>
        <taxon>Papilionoideae</taxon>
        <taxon>50 kb inversion clade</taxon>
        <taxon>NPAAA clade</taxon>
        <taxon>Hologalegina</taxon>
        <taxon>IRL clade</taxon>
        <taxon>Trifolieae</taxon>
        <taxon>Trifolium</taxon>
    </lineage>
</organism>
<evidence type="ECO:0000313" key="2">
    <source>
        <dbReference type="Proteomes" id="UP000265520"/>
    </source>
</evidence>
<accession>A0A392TAQ5</accession>
<protein>
    <submittedName>
        <fullName evidence="1">Uncharacterized protein</fullName>
    </submittedName>
</protein>